<dbReference type="GO" id="GO:1903785">
    <property type="term" value="P:L-valine transmembrane transport"/>
    <property type="evidence" value="ECO:0007669"/>
    <property type="project" value="TreeGrafter"/>
</dbReference>
<evidence type="ECO:0000256" key="1">
    <source>
        <dbReference type="ARBA" id="ARBA00004651"/>
    </source>
</evidence>
<comment type="subcellular location">
    <subcellularLocation>
        <location evidence="1">Cell membrane</location>
        <topology evidence="1">Multi-pass membrane protein</topology>
    </subcellularLocation>
</comment>
<proteinExistence type="inferred from homology"/>
<organism evidence="9 10">
    <name type="scientific">Hahella chejuensis (strain KCTC 2396)</name>
    <dbReference type="NCBI Taxonomy" id="349521"/>
    <lineage>
        <taxon>Bacteria</taxon>
        <taxon>Pseudomonadati</taxon>
        <taxon>Pseudomonadota</taxon>
        <taxon>Gammaproteobacteria</taxon>
        <taxon>Oceanospirillales</taxon>
        <taxon>Hahellaceae</taxon>
        <taxon>Hahella</taxon>
    </lineage>
</organism>
<keyword evidence="10" id="KW-1185">Reference proteome</keyword>
<feature type="transmembrane region" description="Helical" evidence="8">
    <location>
        <begin position="20"/>
        <end position="40"/>
    </location>
</feature>
<evidence type="ECO:0000256" key="7">
    <source>
        <dbReference type="ARBA" id="ARBA00023136"/>
    </source>
</evidence>
<dbReference type="Pfam" id="PF03591">
    <property type="entry name" value="AzlC"/>
    <property type="match status" value="1"/>
</dbReference>
<protein>
    <submittedName>
        <fullName evidence="9">Predicted branched-chain amino acid permease (Azaleucine resistance)</fullName>
    </submittedName>
</protein>
<accession>Q2SNK4</accession>
<evidence type="ECO:0000256" key="6">
    <source>
        <dbReference type="ARBA" id="ARBA00022989"/>
    </source>
</evidence>
<dbReference type="eggNOG" id="COG1296">
    <property type="taxonomic scope" value="Bacteria"/>
</dbReference>
<dbReference type="HOGENOM" id="CLU_065777_2_0_6"/>
<dbReference type="PANTHER" id="PTHR34979">
    <property type="entry name" value="INNER MEMBRANE PROTEIN YGAZ"/>
    <property type="match status" value="1"/>
</dbReference>
<dbReference type="InterPro" id="IPR011606">
    <property type="entry name" value="Brnchd-chn_aa_trnsp_permease"/>
</dbReference>
<reference evidence="9 10" key="1">
    <citation type="journal article" date="2005" name="Nucleic Acids Res.">
        <title>Genomic blueprint of Hahella chejuensis, a marine microbe producing an algicidal agent.</title>
        <authorList>
            <person name="Jeong H."/>
            <person name="Yim J.H."/>
            <person name="Lee C."/>
            <person name="Choi S.-H."/>
            <person name="Park Y.K."/>
            <person name="Yoon S.H."/>
            <person name="Hur C.-G."/>
            <person name="Kang H.-Y."/>
            <person name="Kim D."/>
            <person name="Lee H.H."/>
            <person name="Park K.H."/>
            <person name="Park S.-H."/>
            <person name="Park H.-S."/>
            <person name="Lee H.K."/>
            <person name="Oh T.K."/>
            <person name="Kim J.F."/>
        </authorList>
    </citation>
    <scope>NUCLEOTIDE SEQUENCE [LARGE SCALE GENOMIC DNA]</scope>
    <source>
        <strain evidence="9 10">KCTC 2396</strain>
    </source>
</reference>
<dbReference type="EMBL" id="CP000155">
    <property type="protein sequence ID" value="ABC27770.1"/>
    <property type="molecule type" value="Genomic_DNA"/>
</dbReference>
<dbReference type="RefSeq" id="WP_011394845.1">
    <property type="nucleotide sequence ID" value="NC_007645.1"/>
</dbReference>
<dbReference type="Proteomes" id="UP000000238">
    <property type="component" value="Chromosome"/>
</dbReference>
<name>Q2SNK4_HAHCH</name>
<keyword evidence="6 8" id="KW-1133">Transmembrane helix</keyword>
<keyword evidence="3" id="KW-0813">Transport</keyword>
<dbReference type="GO" id="GO:0005886">
    <property type="term" value="C:plasma membrane"/>
    <property type="evidence" value="ECO:0007669"/>
    <property type="project" value="UniProtKB-SubCell"/>
</dbReference>
<evidence type="ECO:0000256" key="5">
    <source>
        <dbReference type="ARBA" id="ARBA00022692"/>
    </source>
</evidence>
<dbReference type="AlphaFoldDB" id="Q2SNK4"/>
<dbReference type="OrthoDB" id="9803444at2"/>
<feature type="transmembrane region" description="Helical" evidence="8">
    <location>
        <begin position="47"/>
        <end position="69"/>
    </location>
</feature>
<gene>
    <name evidence="9" type="ordered locus">HCH_00878</name>
</gene>
<dbReference type="KEGG" id="hch:HCH_00878"/>
<evidence type="ECO:0000256" key="2">
    <source>
        <dbReference type="ARBA" id="ARBA00010735"/>
    </source>
</evidence>
<keyword evidence="5 8" id="KW-0812">Transmembrane</keyword>
<evidence type="ECO:0000256" key="8">
    <source>
        <dbReference type="SAM" id="Phobius"/>
    </source>
</evidence>
<keyword evidence="4" id="KW-1003">Cell membrane</keyword>
<keyword evidence="7 8" id="KW-0472">Membrane</keyword>
<sequence length="245" mass="26489">MSTHAFETPGQAFKSGAQNTIPLIVGAIPFGIVFGTLGPVNGLSFEATLCMSLIVFAGSAQFISLGLLAAGASPWLIVLTTFVVNLRHLLYAVTLIPMVRTLPQRWRAPMAFWLTDETFAVVAGRLASEHRGQFHWYYLGSALSMYLNWQLCTLLGLTLGEWVPDIENWGLDVAMAVTFIGIVAPQVVNRPRLAAVLAAGVCSVWWRDWPHQLGLFAAALTGILCGLGAEMALQDRKSELAEGGC</sequence>
<evidence type="ECO:0000256" key="3">
    <source>
        <dbReference type="ARBA" id="ARBA00022448"/>
    </source>
</evidence>
<evidence type="ECO:0000256" key="4">
    <source>
        <dbReference type="ARBA" id="ARBA00022475"/>
    </source>
</evidence>
<dbReference type="STRING" id="349521.HCH_00878"/>
<feature type="transmembrane region" description="Helical" evidence="8">
    <location>
        <begin position="75"/>
        <end position="99"/>
    </location>
</feature>
<evidence type="ECO:0000313" key="9">
    <source>
        <dbReference type="EMBL" id="ABC27770.1"/>
    </source>
</evidence>
<comment type="similarity">
    <text evidence="2">Belongs to the AzlC family.</text>
</comment>
<dbReference type="PANTHER" id="PTHR34979:SF1">
    <property type="entry name" value="INNER MEMBRANE PROTEIN YGAZ"/>
    <property type="match status" value="1"/>
</dbReference>
<evidence type="ECO:0000313" key="10">
    <source>
        <dbReference type="Proteomes" id="UP000000238"/>
    </source>
</evidence>